<accession>A0ACB8VUS8</accession>
<keyword evidence="2" id="KW-1185">Reference proteome</keyword>
<feature type="non-terminal residue" evidence="1">
    <location>
        <position position="1"/>
    </location>
</feature>
<reference evidence="1" key="1">
    <citation type="submission" date="2022-04" db="EMBL/GenBank/DDBJ databases">
        <title>Jade perch genome.</title>
        <authorList>
            <person name="Chao B."/>
        </authorList>
    </citation>
    <scope>NUCLEOTIDE SEQUENCE</scope>
    <source>
        <strain evidence="1">CB-2022</strain>
    </source>
</reference>
<gene>
    <name evidence="1" type="ORF">L3Q82_013767</name>
</gene>
<dbReference type="Proteomes" id="UP000831701">
    <property type="component" value="Chromosome 17"/>
</dbReference>
<feature type="non-terminal residue" evidence="1">
    <location>
        <position position="119"/>
    </location>
</feature>
<proteinExistence type="predicted"/>
<name>A0ACB8VUS8_9TELE</name>
<evidence type="ECO:0000313" key="1">
    <source>
        <dbReference type="EMBL" id="KAI3359465.1"/>
    </source>
</evidence>
<organism evidence="1 2">
    <name type="scientific">Scortum barcoo</name>
    <name type="common">barcoo grunter</name>
    <dbReference type="NCBI Taxonomy" id="214431"/>
    <lineage>
        <taxon>Eukaryota</taxon>
        <taxon>Metazoa</taxon>
        <taxon>Chordata</taxon>
        <taxon>Craniata</taxon>
        <taxon>Vertebrata</taxon>
        <taxon>Euteleostomi</taxon>
        <taxon>Actinopterygii</taxon>
        <taxon>Neopterygii</taxon>
        <taxon>Teleostei</taxon>
        <taxon>Neoteleostei</taxon>
        <taxon>Acanthomorphata</taxon>
        <taxon>Eupercaria</taxon>
        <taxon>Centrarchiformes</taxon>
        <taxon>Terapontoidei</taxon>
        <taxon>Terapontidae</taxon>
        <taxon>Scortum</taxon>
    </lineage>
</organism>
<comment type="caution">
    <text evidence="1">The sequence shown here is derived from an EMBL/GenBank/DDBJ whole genome shotgun (WGS) entry which is preliminary data.</text>
</comment>
<dbReference type="EMBL" id="CM041547">
    <property type="protein sequence ID" value="KAI3359465.1"/>
    <property type="molecule type" value="Genomic_DNA"/>
</dbReference>
<protein>
    <submittedName>
        <fullName evidence="1">Uncharacterized protein</fullName>
    </submittedName>
</protein>
<sequence length="119" mass="14173">TVHTLKERNKVLEEKIVDMEMRSRLNNLRLAGLITRVPRARTPVRFWKVGYQSYKHDYDKHAIKAAIAKKDVLYKNQHVRFYNDLTTEVHKQRRQYNSVHQQLRSLGLRHGFIPPAKLV</sequence>
<evidence type="ECO:0000313" key="2">
    <source>
        <dbReference type="Proteomes" id="UP000831701"/>
    </source>
</evidence>